<comment type="caution">
    <text evidence="1">The sequence shown here is derived from an EMBL/GenBank/DDBJ whole genome shotgun (WGS) entry which is preliminary data.</text>
</comment>
<accession>A0ABT8D3V5</accession>
<dbReference type="EMBL" id="JAUFQU010000076">
    <property type="protein sequence ID" value="MDN3710140.1"/>
    <property type="molecule type" value="Genomic_DNA"/>
</dbReference>
<proteinExistence type="predicted"/>
<sequence>MRKRKAFSIRSFVYDMIWNQLHSFAWTRTGNPFTVNLKNIAYKKEEFIR</sequence>
<evidence type="ECO:0000313" key="2">
    <source>
        <dbReference type="Proteomes" id="UP001242368"/>
    </source>
</evidence>
<protein>
    <submittedName>
        <fullName evidence="1">Uncharacterized protein</fullName>
    </submittedName>
</protein>
<keyword evidence="2" id="KW-1185">Reference proteome</keyword>
<organism evidence="1 2">
    <name type="scientific">Paenimyroides ceti</name>
    <dbReference type="NCBI Taxonomy" id="395087"/>
    <lineage>
        <taxon>Bacteria</taxon>
        <taxon>Pseudomonadati</taxon>
        <taxon>Bacteroidota</taxon>
        <taxon>Flavobacteriia</taxon>
        <taxon>Flavobacteriales</taxon>
        <taxon>Flavobacteriaceae</taxon>
        <taxon>Paenimyroides</taxon>
    </lineage>
</organism>
<dbReference type="Proteomes" id="UP001242368">
    <property type="component" value="Unassembled WGS sequence"/>
</dbReference>
<dbReference type="RefSeq" id="WP_290365395.1">
    <property type="nucleotide sequence ID" value="NZ_JAUFQU010000076.1"/>
</dbReference>
<name>A0ABT8D3V5_9FLAO</name>
<evidence type="ECO:0000313" key="1">
    <source>
        <dbReference type="EMBL" id="MDN3710140.1"/>
    </source>
</evidence>
<gene>
    <name evidence="1" type="ORF">QW060_25005</name>
</gene>
<reference evidence="2" key="1">
    <citation type="journal article" date="2019" name="Int. J. Syst. Evol. Microbiol.">
        <title>The Global Catalogue of Microorganisms (GCM) 10K type strain sequencing project: providing services to taxonomists for standard genome sequencing and annotation.</title>
        <authorList>
            <consortium name="The Broad Institute Genomics Platform"/>
            <consortium name="The Broad Institute Genome Sequencing Center for Infectious Disease"/>
            <person name="Wu L."/>
            <person name="Ma J."/>
        </authorList>
    </citation>
    <scope>NUCLEOTIDE SEQUENCE [LARGE SCALE GENOMIC DNA]</scope>
    <source>
        <strain evidence="2">CECT 7184</strain>
    </source>
</reference>